<dbReference type="OrthoDB" id="7065957at2"/>
<dbReference type="Proteomes" id="UP000236449">
    <property type="component" value="Unassembled WGS sequence"/>
</dbReference>
<sequence length="199" mass="22146">MGYPREDQIIIEATREWLQNSNYTQAMFATQMLAPKIEQQEPESAEGWEKWHSKLCQRVSVIMTYKQPFPLTWKWAWLNALPPEVRAPLESELAAVSGYLHTLPVIKGANAVTANTAMIYNGFSSLVKNSTPAHDGVYDENDELDAANAQIDASLNLIGVLIEEIQRIHAGTGATGKIRDLEEIDKMLGGLCTQSSNEK</sequence>
<proteinExistence type="predicted"/>
<protein>
    <submittedName>
        <fullName evidence="1">Uncharacterized protein</fullName>
    </submittedName>
</protein>
<evidence type="ECO:0000313" key="2">
    <source>
        <dbReference type="Proteomes" id="UP000236449"/>
    </source>
</evidence>
<dbReference type="AlphaFoldDB" id="A0A2J8HSC6"/>
<dbReference type="RefSeq" id="WP_102967290.1">
    <property type="nucleotide sequence ID" value="NZ_POSK01000023.1"/>
</dbReference>
<name>A0A2J8HSC6_VIBDI</name>
<dbReference type="EMBL" id="POSK01000023">
    <property type="protein sequence ID" value="PNI01184.1"/>
    <property type="molecule type" value="Genomic_DNA"/>
</dbReference>
<evidence type="ECO:0000313" key="1">
    <source>
        <dbReference type="EMBL" id="PNI01184.1"/>
    </source>
</evidence>
<organism evidence="1 2">
    <name type="scientific">Vibrio diazotrophicus</name>
    <dbReference type="NCBI Taxonomy" id="685"/>
    <lineage>
        <taxon>Bacteria</taxon>
        <taxon>Pseudomonadati</taxon>
        <taxon>Pseudomonadota</taxon>
        <taxon>Gammaproteobacteria</taxon>
        <taxon>Vibrionales</taxon>
        <taxon>Vibrionaceae</taxon>
        <taxon>Vibrio</taxon>
    </lineage>
</organism>
<comment type="caution">
    <text evidence="1">The sequence shown here is derived from an EMBL/GenBank/DDBJ whole genome shotgun (WGS) entry which is preliminary data.</text>
</comment>
<accession>A0A2J8HSC6</accession>
<gene>
    <name evidence="1" type="ORF">C1N32_20695</name>
</gene>
<reference evidence="1 2" key="1">
    <citation type="submission" date="2018-01" db="EMBL/GenBank/DDBJ databases">
        <title>Draft genome sequences of six Vibrio diazotrophicus strains isolated from deep-sea sediments of the Baltic Sea.</title>
        <authorList>
            <person name="Castillo D."/>
            <person name="Vandieken V."/>
            <person name="Chiang O."/>
            <person name="Middelboe M."/>
        </authorList>
    </citation>
    <scope>NUCLEOTIDE SEQUENCE [LARGE SCALE GENOMIC DNA]</scope>
    <source>
        <strain evidence="1 2">60.27F</strain>
    </source>
</reference>